<protein>
    <submittedName>
        <fullName evidence="2">Uncharacterized protein</fullName>
    </submittedName>
</protein>
<dbReference type="AlphaFoldDB" id="A0A3L6PI15"/>
<feature type="compositionally biased region" description="Polar residues" evidence="1">
    <location>
        <begin position="24"/>
        <end position="37"/>
    </location>
</feature>
<comment type="caution">
    <text evidence="2">The sequence shown here is derived from an EMBL/GenBank/DDBJ whole genome shotgun (WGS) entry which is preliminary data.</text>
</comment>
<evidence type="ECO:0000313" key="3">
    <source>
        <dbReference type="Proteomes" id="UP000275267"/>
    </source>
</evidence>
<dbReference type="Proteomes" id="UP000275267">
    <property type="component" value="Unassembled WGS sequence"/>
</dbReference>
<reference evidence="3" key="1">
    <citation type="journal article" date="2019" name="Nat. Commun.">
        <title>The genome of broomcorn millet.</title>
        <authorList>
            <person name="Zou C."/>
            <person name="Miki D."/>
            <person name="Li D."/>
            <person name="Tang Q."/>
            <person name="Xiao L."/>
            <person name="Rajput S."/>
            <person name="Deng P."/>
            <person name="Jia W."/>
            <person name="Huang R."/>
            <person name="Zhang M."/>
            <person name="Sun Y."/>
            <person name="Hu J."/>
            <person name="Fu X."/>
            <person name="Schnable P.S."/>
            <person name="Li F."/>
            <person name="Zhang H."/>
            <person name="Feng B."/>
            <person name="Zhu X."/>
            <person name="Liu R."/>
            <person name="Schnable J.C."/>
            <person name="Zhu J.-K."/>
            <person name="Zhang H."/>
        </authorList>
    </citation>
    <scope>NUCLEOTIDE SEQUENCE [LARGE SCALE GENOMIC DNA]</scope>
</reference>
<dbReference type="EMBL" id="PQIB02000017">
    <property type="protein sequence ID" value="RLM58411.1"/>
    <property type="molecule type" value="Genomic_DNA"/>
</dbReference>
<organism evidence="2 3">
    <name type="scientific">Panicum miliaceum</name>
    <name type="common">Proso millet</name>
    <name type="synonym">Broomcorn millet</name>
    <dbReference type="NCBI Taxonomy" id="4540"/>
    <lineage>
        <taxon>Eukaryota</taxon>
        <taxon>Viridiplantae</taxon>
        <taxon>Streptophyta</taxon>
        <taxon>Embryophyta</taxon>
        <taxon>Tracheophyta</taxon>
        <taxon>Spermatophyta</taxon>
        <taxon>Magnoliopsida</taxon>
        <taxon>Liliopsida</taxon>
        <taxon>Poales</taxon>
        <taxon>Poaceae</taxon>
        <taxon>PACMAD clade</taxon>
        <taxon>Panicoideae</taxon>
        <taxon>Panicodae</taxon>
        <taxon>Paniceae</taxon>
        <taxon>Panicinae</taxon>
        <taxon>Panicum</taxon>
        <taxon>Panicum sect. Panicum</taxon>
    </lineage>
</organism>
<feature type="region of interest" description="Disordered" evidence="1">
    <location>
        <begin position="1"/>
        <end position="65"/>
    </location>
</feature>
<sequence>MEQVESSASRHRHAVSCPVGGAGSQQPNPSVHQQQGCPPQAGCDATASPRPNPAPASQRTPVRGRLGRNYDASSMIHSLQLARHNADVDRAAAVAADSYEPEGQYEESCKQEPDESLRDYVRQFSKECNSLRNISVFLSKTTCKSLVHKLGRRKPRTTRDILDIAMNHASGEEAVGAVFNDGRTMGKAKR</sequence>
<name>A0A3L6PI15_PANMI</name>
<gene>
    <name evidence="2" type="ORF">C2845_PM18G06200</name>
</gene>
<accession>A0A3L6PI15</accession>
<proteinExistence type="predicted"/>
<keyword evidence="3" id="KW-1185">Reference proteome</keyword>
<dbReference type="OrthoDB" id="693243at2759"/>
<evidence type="ECO:0000256" key="1">
    <source>
        <dbReference type="SAM" id="MobiDB-lite"/>
    </source>
</evidence>
<evidence type="ECO:0000313" key="2">
    <source>
        <dbReference type="EMBL" id="RLM58411.1"/>
    </source>
</evidence>